<dbReference type="EMBL" id="QXWK01000005">
    <property type="protein sequence ID" value="NBH60799.1"/>
    <property type="molecule type" value="Genomic_DNA"/>
</dbReference>
<sequence length="126" mass="14189">MGNRDLLSGKEINHIAAAWLAIQASTPGIGILKYIFLRKSLKICTEPCIFFKKIFKICTFKAAEGQFYCSFSGFFRSTGVNVHIKGIFPKNVHTIMHIFDIIFPNMHSRAQGGTREGQAESPCLRY</sequence>
<evidence type="ECO:0000313" key="2">
    <source>
        <dbReference type="EMBL" id="NBH60799.1"/>
    </source>
</evidence>
<evidence type="ECO:0000256" key="1">
    <source>
        <dbReference type="SAM" id="Phobius"/>
    </source>
</evidence>
<comment type="caution">
    <text evidence="2">The sequence shown here is derived from an EMBL/GenBank/DDBJ whole genome shotgun (WGS) entry which is preliminary data.</text>
</comment>
<keyword evidence="1" id="KW-0812">Transmembrane</keyword>
<protein>
    <submittedName>
        <fullName evidence="2">Uncharacterized protein</fullName>
    </submittedName>
</protein>
<reference evidence="2 3" key="1">
    <citation type="submission" date="2018-08" db="EMBL/GenBank/DDBJ databases">
        <title>Murine metabolic-syndrome-specific gut microbial biobank.</title>
        <authorList>
            <person name="Liu C."/>
        </authorList>
    </citation>
    <scope>NUCLEOTIDE SEQUENCE [LARGE SCALE GENOMIC DNA]</scope>
    <source>
        <strain evidence="2 3">28</strain>
    </source>
</reference>
<accession>A0A845QG89</accession>
<keyword evidence="1" id="KW-0472">Membrane</keyword>
<feature type="transmembrane region" description="Helical" evidence="1">
    <location>
        <begin position="12"/>
        <end position="32"/>
    </location>
</feature>
<keyword evidence="1" id="KW-1133">Transmembrane helix</keyword>
<proteinExistence type="predicted"/>
<dbReference type="AlphaFoldDB" id="A0A845QG89"/>
<organism evidence="2 3">
    <name type="scientific">Anaerotruncus colihominis</name>
    <dbReference type="NCBI Taxonomy" id="169435"/>
    <lineage>
        <taxon>Bacteria</taxon>
        <taxon>Bacillati</taxon>
        <taxon>Bacillota</taxon>
        <taxon>Clostridia</taxon>
        <taxon>Eubacteriales</taxon>
        <taxon>Oscillospiraceae</taxon>
        <taxon>Anaerotruncus</taxon>
    </lineage>
</organism>
<gene>
    <name evidence="2" type="ORF">D0435_03885</name>
</gene>
<keyword evidence="3" id="KW-1185">Reference proteome</keyword>
<name>A0A845QG89_9FIRM</name>
<evidence type="ECO:0000313" key="3">
    <source>
        <dbReference type="Proteomes" id="UP000446866"/>
    </source>
</evidence>
<dbReference type="Proteomes" id="UP000446866">
    <property type="component" value="Unassembled WGS sequence"/>
</dbReference>